<dbReference type="InterPro" id="IPR051460">
    <property type="entry name" value="HdrC_iron-sulfur_subunit"/>
</dbReference>
<protein>
    <recommendedName>
        <fullName evidence="7">Cysteine-rich domain-containing protein</fullName>
    </recommendedName>
</protein>
<gene>
    <name evidence="6" type="ORF">S01H1_51616</name>
</gene>
<keyword evidence="2" id="KW-0479">Metal-binding</keyword>
<evidence type="ECO:0000256" key="5">
    <source>
        <dbReference type="ARBA" id="ARBA00023014"/>
    </source>
</evidence>
<dbReference type="GO" id="GO:0016491">
    <property type="term" value="F:oxidoreductase activity"/>
    <property type="evidence" value="ECO:0007669"/>
    <property type="project" value="UniProtKB-KW"/>
</dbReference>
<comment type="caution">
    <text evidence="6">The sequence shown here is derived from an EMBL/GenBank/DDBJ whole genome shotgun (WGS) entry which is preliminary data.</text>
</comment>
<sequence>METKKGERFSDLRLEQALEVGANTLAVACPYCMLNFEDSVLSADKSDVIEVKDIAELVLELI</sequence>
<dbReference type="GO" id="GO:0051539">
    <property type="term" value="F:4 iron, 4 sulfur cluster binding"/>
    <property type="evidence" value="ECO:0007669"/>
    <property type="project" value="UniProtKB-KW"/>
</dbReference>
<name>X0XHX5_9ZZZZ</name>
<evidence type="ECO:0000313" key="6">
    <source>
        <dbReference type="EMBL" id="GAG24536.1"/>
    </source>
</evidence>
<keyword evidence="1" id="KW-0004">4Fe-4S</keyword>
<reference evidence="6" key="1">
    <citation type="journal article" date="2014" name="Front. Microbiol.">
        <title>High frequency of phylogenetically diverse reductive dehalogenase-homologous genes in deep subseafloor sedimentary metagenomes.</title>
        <authorList>
            <person name="Kawai M."/>
            <person name="Futagami T."/>
            <person name="Toyoda A."/>
            <person name="Takaki Y."/>
            <person name="Nishi S."/>
            <person name="Hori S."/>
            <person name="Arai W."/>
            <person name="Tsubouchi T."/>
            <person name="Morono Y."/>
            <person name="Uchiyama I."/>
            <person name="Ito T."/>
            <person name="Fujiyama A."/>
            <person name="Inagaki F."/>
            <person name="Takami H."/>
        </authorList>
    </citation>
    <scope>NUCLEOTIDE SEQUENCE</scope>
    <source>
        <strain evidence="6">Expedition CK06-06</strain>
    </source>
</reference>
<dbReference type="PANTHER" id="PTHR43255">
    <property type="entry name" value="IRON-SULFUR-BINDING OXIDOREDUCTASE FADF-RELATED-RELATED"/>
    <property type="match status" value="1"/>
</dbReference>
<accession>X0XHX5</accession>
<keyword evidence="3" id="KW-0560">Oxidoreductase</keyword>
<dbReference type="GO" id="GO:0046872">
    <property type="term" value="F:metal ion binding"/>
    <property type="evidence" value="ECO:0007669"/>
    <property type="project" value="UniProtKB-KW"/>
</dbReference>
<dbReference type="GO" id="GO:0005886">
    <property type="term" value="C:plasma membrane"/>
    <property type="evidence" value="ECO:0007669"/>
    <property type="project" value="TreeGrafter"/>
</dbReference>
<evidence type="ECO:0000256" key="2">
    <source>
        <dbReference type="ARBA" id="ARBA00022723"/>
    </source>
</evidence>
<dbReference type="PANTHER" id="PTHR43255:SF1">
    <property type="entry name" value="IRON-SULFUR-BINDING OXIDOREDUCTASE FADF-RELATED"/>
    <property type="match status" value="1"/>
</dbReference>
<evidence type="ECO:0000256" key="1">
    <source>
        <dbReference type="ARBA" id="ARBA00022485"/>
    </source>
</evidence>
<keyword evidence="4" id="KW-0408">Iron</keyword>
<dbReference type="AlphaFoldDB" id="X0XHX5"/>
<evidence type="ECO:0000256" key="3">
    <source>
        <dbReference type="ARBA" id="ARBA00023002"/>
    </source>
</evidence>
<organism evidence="6">
    <name type="scientific">marine sediment metagenome</name>
    <dbReference type="NCBI Taxonomy" id="412755"/>
    <lineage>
        <taxon>unclassified sequences</taxon>
        <taxon>metagenomes</taxon>
        <taxon>ecological metagenomes</taxon>
    </lineage>
</organism>
<keyword evidence="5" id="KW-0411">Iron-sulfur</keyword>
<evidence type="ECO:0000256" key="4">
    <source>
        <dbReference type="ARBA" id="ARBA00023004"/>
    </source>
</evidence>
<proteinExistence type="predicted"/>
<evidence type="ECO:0008006" key="7">
    <source>
        <dbReference type="Google" id="ProtNLM"/>
    </source>
</evidence>
<dbReference type="EMBL" id="BARS01033310">
    <property type="protein sequence ID" value="GAG24536.1"/>
    <property type="molecule type" value="Genomic_DNA"/>
</dbReference>